<proteinExistence type="predicted"/>
<dbReference type="AlphaFoldDB" id="A0A0E9Q0X0"/>
<evidence type="ECO:0000313" key="1">
    <source>
        <dbReference type="EMBL" id="JAH10172.1"/>
    </source>
</evidence>
<reference evidence="1" key="2">
    <citation type="journal article" date="2015" name="Fish Shellfish Immunol.">
        <title>Early steps in the European eel (Anguilla anguilla)-Vibrio vulnificus interaction in the gills: Role of the RtxA13 toxin.</title>
        <authorList>
            <person name="Callol A."/>
            <person name="Pajuelo D."/>
            <person name="Ebbesson L."/>
            <person name="Teles M."/>
            <person name="MacKenzie S."/>
            <person name="Amaro C."/>
        </authorList>
    </citation>
    <scope>NUCLEOTIDE SEQUENCE</scope>
</reference>
<reference evidence="1" key="1">
    <citation type="submission" date="2014-11" db="EMBL/GenBank/DDBJ databases">
        <authorList>
            <person name="Amaro Gonzalez C."/>
        </authorList>
    </citation>
    <scope>NUCLEOTIDE SEQUENCE</scope>
</reference>
<accession>A0A0E9Q0X0</accession>
<name>A0A0E9Q0X0_ANGAN</name>
<protein>
    <submittedName>
        <fullName evidence="1">Uncharacterized protein</fullName>
    </submittedName>
</protein>
<organism evidence="1">
    <name type="scientific">Anguilla anguilla</name>
    <name type="common">European freshwater eel</name>
    <name type="synonym">Muraena anguilla</name>
    <dbReference type="NCBI Taxonomy" id="7936"/>
    <lineage>
        <taxon>Eukaryota</taxon>
        <taxon>Metazoa</taxon>
        <taxon>Chordata</taxon>
        <taxon>Craniata</taxon>
        <taxon>Vertebrata</taxon>
        <taxon>Euteleostomi</taxon>
        <taxon>Actinopterygii</taxon>
        <taxon>Neopterygii</taxon>
        <taxon>Teleostei</taxon>
        <taxon>Anguilliformes</taxon>
        <taxon>Anguillidae</taxon>
        <taxon>Anguilla</taxon>
    </lineage>
</organism>
<sequence>MNGIITPILPRDTDIFPDRDASINGEHFGLPLIIYFSIPICYLEL</sequence>
<dbReference type="EMBL" id="GBXM01098405">
    <property type="protein sequence ID" value="JAH10172.1"/>
    <property type="molecule type" value="Transcribed_RNA"/>
</dbReference>